<dbReference type="EMBL" id="JAPFFL010000012">
    <property type="protein sequence ID" value="KAJ6689174.1"/>
    <property type="molecule type" value="Genomic_DNA"/>
</dbReference>
<accession>A0A9Q0PJX3</accession>
<reference evidence="2" key="1">
    <citation type="submission" date="2022-11" db="EMBL/GenBank/DDBJ databases">
        <authorList>
            <person name="Hyden B.L."/>
            <person name="Feng K."/>
            <person name="Yates T."/>
            <person name="Jawdy S."/>
            <person name="Smart L.B."/>
            <person name="Muchero W."/>
        </authorList>
    </citation>
    <scope>NUCLEOTIDE SEQUENCE</scope>
    <source>
        <tissue evidence="2">Shoot tip</tissue>
    </source>
</reference>
<dbReference type="OrthoDB" id="1925325at2759"/>
<dbReference type="AlphaFoldDB" id="A0A9Q0PJX3"/>
<sequence length="260" mass="28894">MDLQGIVADMGNRTSAQKKAGPALKVKRVFDSQGNCIHNESPVKGSSTVNGDHSMTEQLNSKPQALSPMPHQASVHDLNVRSRPRYPKDIVLDKALVNMNNLVTQEDMFFDSHPWIESDCEDYLSVDGDFTPSCGATPIRQGSYIETTLPCEEFLCGSSSARSIPEPSPADMKKQLIELFRENINEDLADDNQSFQETVNCKPIAVYLPSKYTSRSPYQDVESSVRRSETTPHRGSKSGKRETNSFCTLLPSKYCAEPKL</sequence>
<keyword evidence="3" id="KW-1185">Reference proteome</keyword>
<protein>
    <submittedName>
        <fullName evidence="2">Uncharacterized protein</fullName>
    </submittedName>
</protein>
<feature type="compositionally biased region" description="Basic and acidic residues" evidence="1">
    <location>
        <begin position="223"/>
        <end position="232"/>
    </location>
</feature>
<feature type="region of interest" description="Disordered" evidence="1">
    <location>
        <begin position="218"/>
        <end position="244"/>
    </location>
</feature>
<gene>
    <name evidence="2" type="ORF">OIU85_005566</name>
</gene>
<proteinExistence type="predicted"/>
<evidence type="ECO:0000313" key="2">
    <source>
        <dbReference type="EMBL" id="KAJ6689174.1"/>
    </source>
</evidence>
<dbReference type="Proteomes" id="UP001151529">
    <property type="component" value="Chromosome 8"/>
</dbReference>
<feature type="compositionally biased region" description="Polar residues" evidence="1">
    <location>
        <begin position="40"/>
        <end position="64"/>
    </location>
</feature>
<evidence type="ECO:0000256" key="1">
    <source>
        <dbReference type="SAM" id="MobiDB-lite"/>
    </source>
</evidence>
<dbReference type="PANTHER" id="PTHR34280:SF15">
    <property type="entry name" value="TRANSCRIPTION FACTOR"/>
    <property type="match status" value="1"/>
</dbReference>
<comment type="caution">
    <text evidence="2">The sequence shown here is derived from an EMBL/GenBank/DDBJ whole genome shotgun (WGS) entry which is preliminary data.</text>
</comment>
<evidence type="ECO:0000313" key="3">
    <source>
        <dbReference type="Proteomes" id="UP001151529"/>
    </source>
</evidence>
<feature type="region of interest" description="Disordered" evidence="1">
    <location>
        <begin position="40"/>
        <end position="70"/>
    </location>
</feature>
<reference evidence="2" key="2">
    <citation type="journal article" date="2023" name="Int. J. Mol. Sci.">
        <title>De Novo Assembly and Annotation of 11 Diverse Shrub Willow (Salix) Genomes Reveals Novel Gene Organization in Sex-Linked Regions.</title>
        <authorList>
            <person name="Hyden B."/>
            <person name="Feng K."/>
            <person name="Yates T.B."/>
            <person name="Jawdy S."/>
            <person name="Cereghino C."/>
            <person name="Smart L.B."/>
            <person name="Muchero W."/>
        </authorList>
    </citation>
    <scope>NUCLEOTIDE SEQUENCE [LARGE SCALE GENOMIC DNA]</scope>
    <source>
        <tissue evidence="2">Shoot tip</tissue>
    </source>
</reference>
<dbReference type="PANTHER" id="PTHR34280">
    <property type="entry name" value="OS01G0920100 PROTEIN"/>
    <property type="match status" value="1"/>
</dbReference>
<organism evidence="2 3">
    <name type="scientific">Salix viminalis</name>
    <name type="common">Common osier</name>
    <name type="synonym">Basket willow</name>
    <dbReference type="NCBI Taxonomy" id="40686"/>
    <lineage>
        <taxon>Eukaryota</taxon>
        <taxon>Viridiplantae</taxon>
        <taxon>Streptophyta</taxon>
        <taxon>Embryophyta</taxon>
        <taxon>Tracheophyta</taxon>
        <taxon>Spermatophyta</taxon>
        <taxon>Magnoliopsida</taxon>
        <taxon>eudicotyledons</taxon>
        <taxon>Gunneridae</taxon>
        <taxon>Pentapetalae</taxon>
        <taxon>rosids</taxon>
        <taxon>fabids</taxon>
        <taxon>Malpighiales</taxon>
        <taxon>Salicaceae</taxon>
        <taxon>Saliceae</taxon>
        <taxon>Salix</taxon>
    </lineage>
</organism>
<name>A0A9Q0PJX3_SALVM</name>
<dbReference type="InterPro" id="IPR038947">
    <property type="entry name" value="At3g27210-like"/>
</dbReference>